<comment type="similarity">
    <text evidence="2">Belongs to the autoinducer-2 exporter (AI-2E) (TC 2.A.86) family.</text>
</comment>
<comment type="subcellular location">
    <subcellularLocation>
        <location evidence="1">Membrane</location>
        <topology evidence="1">Multi-pass membrane protein</topology>
    </subcellularLocation>
</comment>
<dbReference type="RefSeq" id="WP_011565674.1">
    <property type="nucleotide sequence ID" value="NC_008148.1"/>
</dbReference>
<dbReference type="PANTHER" id="PTHR21716:SF62">
    <property type="entry name" value="TRANSPORT PROTEIN YDBI-RELATED"/>
    <property type="match status" value="1"/>
</dbReference>
<keyword evidence="8" id="KW-1185">Reference proteome</keyword>
<dbReference type="STRING" id="266117.Rxyl_2750"/>
<dbReference type="KEGG" id="rxy:Rxyl_2750"/>
<evidence type="ECO:0008006" key="9">
    <source>
        <dbReference type="Google" id="ProtNLM"/>
    </source>
</evidence>
<evidence type="ECO:0000313" key="8">
    <source>
        <dbReference type="Proteomes" id="UP000006637"/>
    </source>
</evidence>
<dbReference type="eggNOG" id="COG0628">
    <property type="taxonomic scope" value="Bacteria"/>
</dbReference>
<organism evidence="7 8">
    <name type="scientific">Rubrobacter xylanophilus (strain DSM 9941 / JCM 11954 / NBRC 16129 / PRD-1)</name>
    <dbReference type="NCBI Taxonomy" id="266117"/>
    <lineage>
        <taxon>Bacteria</taxon>
        <taxon>Bacillati</taxon>
        <taxon>Actinomycetota</taxon>
        <taxon>Rubrobacteria</taxon>
        <taxon>Rubrobacterales</taxon>
        <taxon>Rubrobacteraceae</taxon>
        <taxon>Rubrobacter</taxon>
    </lineage>
</organism>
<keyword evidence="4 6" id="KW-1133">Transmembrane helix</keyword>
<evidence type="ECO:0000256" key="5">
    <source>
        <dbReference type="ARBA" id="ARBA00023136"/>
    </source>
</evidence>
<dbReference type="HOGENOM" id="CLU_031275_1_1_11"/>
<feature type="transmembrane region" description="Helical" evidence="6">
    <location>
        <begin position="39"/>
        <end position="58"/>
    </location>
</feature>
<dbReference type="PANTHER" id="PTHR21716">
    <property type="entry name" value="TRANSMEMBRANE PROTEIN"/>
    <property type="match status" value="1"/>
</dbReference>
<evidence type="ECO:0000256" key="4">
    <source>
        <dbReference type="ARBA" id="ARBA00022989"/>
    </source>
</evidence>
<feature type="transmembrane region" description="Helical" evidence="6">
    <location>
        <begin position="65"/>
        <end position="86"/>
    </location>
</feature>
<evidence type="ECO:0000256" key="1">
    <source>
        <dbReference type="ARBA" id="ARBA00004141"/>
    </source>
</evidence>
<proteinExistence type="inferred from homology"/>
<feature type="transmembrane region" description="Helical" evidence="6">
    <location>
        <begin position="204"/>
        <end position="226"/>
    </location>
</feature>
<feature type="transmembrane region" description="Helical" evidence="6">
    <location>
        <begin position="299"/>
        <end position="332"/>
    </location>
</feature>
<protein>
    <recommendedName>
        <fullName evidence="9">AI-2E family transporter</fullName>
    </recommendedName>
</protein>
<evidence type="ECO:0000256" key="3">
    <source>
        <dbReference type="ARBA" id="ARBA00022692"/>
    </source>
</evidence>
<evidence type="ECO:0000256" key="2">
    <source>
        <dbReference type="ARBA" id="ARBA00009773"/>
    </source>
</evidence>
<reference evidence="7 8" key="1">
    <citation type="submission" date="2006-06" db="EMBL/GenBank/DDBJ databases">
        <title>Complete sequence of Rubrobacter xylanophilus DSM 9941.</title>
        <authorList>
            <consortium name="US DOE Joint Genome Institute"/>
            <person name="Copeland A."/>
            <person name="Lucas S."/>
            <person name="Lapidus A."/>
            <person name="Barry K."/>
            <person name="Detter J.C."/>
            <person name="Glavina del Rio T."/>
            <person name="Hammon N."/>
            <person name="Israni S."/>
            <person name="Dalin E."/>
            <person name="Tice H."/>
            <person name="Pitluck S."/>
            <person name="Munk A.C."/>
            <person name="Brettin T."/>
            <person name="Bruce D."/>
            <person name="Han C."/>
            <person name="Tapia R."/>
            <person name="Gilna P."/>
            <person name="Schmutz J."/>
            <person name="Larimer F."/>
            <person name="Land M."/>
            <person name="Hauser L."/>
            <person name="Kyrpides N."/>
            <person name="Lykidis A."/>
            <person name="da Costa M.S."/>
            <person name="Rainey F.A."/>
            <person name="Empadinhas N."/>
            <person name="Jolivet E."/>
            <person name="Battista J.R."/>
            <person name="Richardson P."/>
        </authorList>
    </citation>
    <scope>NUCLEOTIDE SEQUENCE [LARGE SCALE GENOMIC DNA]</scope>
    <source>
        <strain evidence="8">DSM 9941 / NBRC 16129 / PRD-1</strain>
    </source>
</reference>
<dbReference type="Pfam" id="PF01594">
    <property type="entry name" value="AI-2E_transport"/>
    <property type="match status" value="1"/>
</dbReference>
<gene>
    <name evidence="7" type="ordered locus">Rxyl_2750</name>
</gene>
<dbReference type="InterPro" id="IPR002549">
    <property type="entry name" value="AI-2E-like"/>
</dbReference>
<dbReference type="AlphaFoldDB" id="Q1ASG3"/>
<evidence type="ECO:0000313" key="7">
    <source>
        <dbReference type="EMBL" id="ABG05665.1"/>
    </source>
</evidence>
<keyword evidence="3 6" id="KW-0812">Transmembrane</keyword>
<name>Q1ASG3_RUBXD</name>
<accession>Q1ASG3</accession>
<dbReference type="GO" id="GO:0055085">
    <property type="term" value="P:transmembrane transport"/>
    <property type="evidence" value="ECO:0007669"/>
    <property type="project" value="TreeGrafter"/>
</dbReference>
<evidence type="ECO:0000256" key="6">
    <source>
        <dbReference type="SAM" id="Phobius"/>
    </source>
</evidence>
<keyword evidence="5 6" id="KW-0472">Membrane</keyword>
<feature type="transmembrane region" description="Helical" evidence="6">
    <location>
        <begin position="246"/>
        <end position="278"/>
    </location>
</feature>
<sequence>MRARDRKAGWRRLLEGAPLAVLLAAALVVGYALLPVLELVAISVLLALVLRTVIWGMGRVGVPGWAAVLLLLSLFGLLGALFWLVLLPNIVRELQVLASQLPGYLDALAGLTRRLHGSLGIVPDLSELAGRARGLASRLVGALPELAGGVARAAADAVVVVFLALYLARDPGPVVSGFLRLFPEEERGRVSALLGRLEVRLRGWMLGAGLAALVVGAGAGAGLWALGIPLPVTFGLLAALLNFVPYFGSIVAAVLPVLVALSISPLKALLVAALYVVLNQIDGNMVQPLVMGREVSLHPVWILVSFLALGTLLGFAGLLLAVPAAVALATVLDELLPRPPGKPG</sequence>
<dbReference type="EMBL" id="CP000386">
    <property type="protein sequence ID" value="ABG05665.1"/>
    <property type="molecule type" value="Genomic_DNA"/>
</dbReference>
<dbReference type="GO" id="GO:0016020">
    <property type="term" value="C:membrane"/>
    <property type="evidence" value="ECO:0007669"/>
    <property type="project" value="UniProtKB-SubCell"/>
</dbReference>
<dbReference type="Proteomes" id="UP000006637">
    <property type="component" value="Chromosome"/>
</dbReference>